<dbReference type="SUPFAM" id="SSF101898">
    <property type="entry name" value="NHL repeat"/>
    <property type="match status" value="1"/>
</dbReference>
<dbReference type="PROSITE" id="PS50093">
    <property type="entry name" value="PKD"/>
    <property type="match status" value="7"/>
</dbReference>
<proteinExistence type="predicted"/>
<comment type="caution">
    <text evidence="2">The sequence shown here is derived from an EMBL/GenBank/DDBJ whole genome shotgun (WGS) entry which is preliminary data.</text>
</comment>
<feature type="domain" description="PKD" evidence="1">
    <location>
        <begin position="1225"/>
        <end position="1308"/>
    </location>
</feature>
<dbReference type="FunFam" id="2.60.40.10:FF:000270">
    <property type="entry name" value="Cell surface protein"/>
    <property type="match status" value="7"/>
</dbReference>
<dbReference type="GeneID" id="97549778"/>
<dbReference type="Pfam" id="PF25778">
    <property type="entry name" value="DUF7948"/>
    <property type="match status" value="1"/>
</dbReference>
<dbReference type="InterPro" id="IPR022409">
    <property type="entry name" value="PKD/Chitinase_dom"/>
</dbReference>
<evidence type="ECO:0000259" key="1">
    <source>
        <dbReference type="PROSITE" id="PS50093"/>
    </source>
</evidence>
<feature type="domain" description="PKD" evidence="1">
    <location>
        <begin position="715"/>
        <end position="793"/>
    </location>
</feature>
<accession>A0A2V2NGE1</accession>
<dbReference type="InterPro" id="IPR052918">
    <property type="entry name" value="Motility_Chemotaxis_Reg"/>
</dbReference>
<dbReference type="EMBL" id="QGMY01000002">
    <property type="protein sequence ID" value="PWR74393.1"/>
    <property type="molecule type" value="Genomic_DNA"/>
</dbReference>
<evidence type="ECO:0000313" key="2">
    <source>
        <dbReference type="EMBL" id="PWR74393.1"/>
    </source>
</evidence>
<protein>
    <recommendedName>
        <fullName evidence="1">PKD domain-containing protein</fullName>
    </recommendedName>
</protein>
<dbReference type="SUPFAM" id="SSF49299">
    <property type="entry name" value="PKD domain"/>
    <property type="match status" value="7"/>
</dbReference>
<organism evidence="2 3">
    <name type="scientific">Methanospirillum lacunae</name>
    <dbReference type="NCBI Taxonomy" id="668570"/>
    <lineage>
        <taxon>Archaea</taxon>
        <taxon>Methanobacteriati</taxon>
        <taxon>Methanobacteriota</taxon>
        <taxon>Stenosarchaea group</taxon>
        <taxon>Methanomicrobia</taxon>
        <taxon>Methanomicrobiales</taxon>
        <taxon>Methanospirillaceae</taxon>
        <taxon>Methanospirillum</taxon>
    </lineage>
</organism>
<dbReference type="InterPro" id="IPR013783">
    <property type="entry name" value="Ig-like_fold"/>
</dbReference>
<dbReference type="Pfam" id="PF18911">
    <property type="entry name" value="PKD_4"/>
    <property type="match status" value="7"/>
</dbReference>
<dbReference type="SMART" id="SM00089">
    <property type="entry name" value="PKD"/>
    <property type="match status" value="7"/>
</dbReference>
<feature type="domain" description="PKD" evidence="1">
    <location>
        <begin position="885"/>
        <end position="952"/>
    </location>
</feature>
<feature type="domain" description="PKD" evidence="1">
    <location>
        <begin position="1140"/>
        <end position="1201"/>
    </location>
</feature>
<feature type="domain" description="PKD" evidence="1">
    <location>
        <begin position="970"/>
        <end position="1037"/>
    </location>
</feature>
<dbReference type="InterPro" id="IPR057708">
    <property type="entry name" value="DUF7948"/>
</dbReference>
<keyword evidence="3" id="KW-1185">Reference proteome</keyword>
<sequence length="1662" mass="176984">MMGNVKPVWCLVLTILLVAGILPVVGMAEGGNRTAGEATIASMPILFIPNEGQFEDNVSFQAQSSPEQVITVYKDGIEFSPSGNNTTAVQPVLVKLVGANNSTKIIGLNSINGTANYYYGTNSSAWKNGINLTTGVQYTELYPGIALNLSGKGGNLKSEYVVQAGADPTVIKLQYSGQESLSLNQSGDLIIKTAGRDIVDLAPVAYQEINGSKVKVNCSYKIGSDNSVSFTLGSYDKSKELVIDPVMRYSLYFGGDGRDQGNCIAVDNDGYAYFIGTTWSDHLKYLKNQTIATGMSAEGLAPGSVQPYYGGGDKDAFIIKINPDGTDLVYISYIGGSGTDEGTGLVIDKEGNAYIAGGTNSADFPVKNAFRNKISGGYDAWVAKLDPSGKNLVFSTYVGGTSDDFAYGLAIDDKKDVFITGETKSWDYPVVNRYQLSPFGGMSDAFITKLVPEGNSIVYSNFIGGSAMEAGSAVTIDPNGYACIVGQTESPNFQVIKPYQSSLKGTFNAFVTKFDPEGKYPAAYSTYLGGSNWDDGKGIIAHPDGSLTVVGSTKSPDFPTVNPIQPQLKGLQDGFIATLTPDGSSLNQSTYFGGSMVDSISAVAQDSSNSIYIVGTSDSPDLPTILAYQSKLGGKSDLMLTKFNPTISQIEYCTYLGGSDIDEGRGVAVTGEGDAYMTGYTTSINFPKVWPYQQNYGDGDRDAFVAVISNHDMIPVTDFVGVPTDGEAPLTVQFNDTSLGIPTSWAWEFGDGTNSTERNPVHVYEKPGVYTVSLTASNIVSSQKKTKENYITVREPVKPPVADFNANPQSGVIPLSVVFNDLTTNQPTAWSWVFGDGGSSQEQNPTHVYTVAGTYTVNLTASNKAGSSSKEKPQFINALPDVVKPVADFNANPTTGNAPLQVNFTDLSKNNPTAWRWDFGDGQTATQQNPTHVFTNPGVYSVTLNVSNTAGSDQITKPNLITANQSTPCPIADFTGAPTNGSAPLKVSFVDLSKNNPTTWAWKFGDGKDSVEKNPTHTYDAPGKYTVELVVTNIAGSDRKVIPDYINVTKAGTPPTAQFRGSPTVGIAPLTVSFTDLSGGNPTKWVWNFGDGSTSEEQHPVHVYQSVGEYTVTLTAKNEFGENTKVQEKYIHVLDKPVPLKAAFMGEPTAGVAPLNVKFTDLSTGNPTAWLWNFGDGTNGTDKNPNHVYTQPGDYTVLLTAIRGDDRSTEIRYQYIHVDPAGKPPVPDFVASPVSGKAPLTVCFTDLSSNNPTAWKWDFGDGQFAAEQNPTHVFQTPGTYTVCLEASNAFGSAKACKQNLVTVTEAKEPALFYGHITVDGDQAPCNTIVEARGNGVETGIAGNPSTTIEVGNYGIPDPLKVQGTIKNGEPVTFWVKTPGSADFVKAECYDLYGKANWTDSYPFRGGEKTRLDLRVGGEGIPPMPVLPHEFFGEVTYNGQPLPVGSTISVKGDNIIEGHVGNPLPVTSPGVYGFEKLQRLVAQGDLKGGQPLTFWVTPSGSNEAIQAQVRDVESGGDWASSFPYFEGGLTRLSLRADGGKPPVPTTPMTVSGTVMINGLPVAPGSLITADGSGVKIGVENNPIQVNVPGKFGDKTKLTVQGNIPDGSPISFKIYDAVTGQEHVAEVKDQTTGQWVKSYPFTAGSDVVLDLRSTGIIPMAVNSS</sequence>
<feature type="domain" description="PKD" evidence="1">
    <location>
        <begin position="800"/>
        <end position="869"/>
    </location>
</feature>
<reference evidence="2 3" key="1">
    <citation type="submission" date="2018-05" db="EMBL/GenBank/DDBJ databases">
        <title>Draft genome of Methanospirillum lacunae Ki8-1.</title>
        <authorList>
            <person name="Dueholm M.S."/>
            <person name="Nielsen P.H."/>
            <person name="Bakmann L.F."/>
            <person name="Otzen D.E."/>
        </authorList>
    </citation>
    <scope>NUCLEOTIDE SEQUENCE [LARGE SCALE GENOMIC DNA]</scope>
    <source>
        <strain evidence="2 3">Ki8-1</strain>
    </source>
</reference>
<dbReference type="InterPro" id="IPR000601">
    <property type="entry name" value="PKD_dom"/>
</dbReference>
<dbReference type="RefSeq" id="WP_109967672.1">
    <property type="nucleotide sequence ID" value="NZ_CP176093.1"/>
</dbReference>
<feature type="domain" description="PKD" evidence="1">
    <location>
        <begin position="1055"/>
        <end position="1124"/>
    </location>
</feature>
<dbReference type="CDD" id="cd00146">
    <property type="entry name" value="PKD"/>
    <property type="match status" value="7"/>
</dbReference>
<dbReference type="Proteomes" id="UP000245657">
    <property type="component" value="Unassembled WGS sequence"/>
</dbReference>
<name>A0A2V2NGE1_9EURY</name>
<dbReference type="InterPro" id="IPR010620">
    <property type="entry name" value="SBBP_repeat"/>
</dbReference>
<dbReference type="PANTHER" id="PTHR35580:SF1">
    <property type="entry name" value="PHYTASE-LIKE DOMAIN-CONTAINING PROTEIN"/>
    <property type="match status" value="1"/>
</dbReference>
<gene>
    <name evidence="2" type="ORF">DK846_04385</name>
</gene>
<dbReference type="InterPro" id="IPR035986">
    <property type="entry name" value="PKD_dom_sf"/>
</dbReference>
<evidence type="ECO:0000313" key="3">
    <source>
        <dbReference type="Proteomes" id="UP000245657"/>
    </source>
</evidence>
<dbReference type="Pfam" id="PF06739">
    <property type="entry name" value="SBBP"/>
    <property type="match status" value="4"/>
</dbReference>
<dbReference type="PANTHER" id="PTHR35580">
    <property type="entry name" value="CELL SURFACE GLYCOPROTEIN (S-LAYER PROTEIN)-LIKE PROTEIN"/>
    <property type="match status" value="1"/>
</dbReference>
<dbReference type="Gene3D" id="2.60.40.10">
    <property type="entry name" value="Immunoglobulins"/>
    <property type="match status" value="7"/>
</dbReference>